<dbReference type="Proteomes" id="UP001301769">
    <property type="component" value="Unassembled WGS sequence"/>
</dbReference>
<feature type="region of interest" description="Disordered" evidence="1">
    <location>
        <begin position="223"/>
        <end position="261"/>
    </location>
</feature>
<dbReference type="AlphaFoldDB" id="A0AAN6Y687"/>
<feature type="compositionally biased region" description="Basic residues" evidence="1">
    <location>
        <begin position="13"/>
        <end position="23"/>
    </location>
</feature>
<organism evidence="2 3">
    <name type="scientific">Rhypophila decipiens</name>
    <dbReference type="NCBI Taxonomy" id="261697"/>
    <lineage>
        <taxon>Eukaryota</taxon>
        <taxon>Fungi</taxon>
        <taxon>Dikarya</taxon>
        <taxon>Ascomycota</taxon>
        <taxon>Pezizomycotina</taxon>
        <taxon>Sordariomycetes</taxon>
        <taxon>Sordariomycetidae</taxon>
        <taxon>Sordariales</taxon>
        <taxon>Naviculisporaceae</taxon>
        <taxon>Rhypophila</taxon>
    </lineage>
</organism>
<evidence type="ECO:0000256" key="1">
    <source>
        <dbReference type="SAM" id="MobiDB-lite"/>
    </source>
</evidence>
<gene>
    <name evidence="2" type="ORF">QBC37DRAFT_374075</name>
</gene>
<protein>
    <submittedName>
        <fullName evidence="2">Uncharacterized protein</fullName>
    </submittedName>
</protein>
<dbReference type="EMBL" id="MU858109">
    <property type="protein sequence ID" value="KAK4213409.1"/>
    <property type="molecule type" value="Genomic_DNA"/>
</dbReference>
<name>A0AAN6Y687_9PEZI</name>
<reference evidence="2" key="1">
    <citation type="journal article" date="2023" name="Mol. Phylogenet. Evol.">
        <title>Genome-scale phylogeny and comparative genomics of the fungal order Sordariales.</title>
        <authorList>
            <person name="Hensen N."/>
            <person name="Bonometti L."/>
            <person name="Westerberg I."/>
            <person name="Brannstrom I.O."/>
            <person name="Guillou S."/>
            <person name="Cros-Aarteil S."/>
            <person name="Calhoun S."/>
            <person name="Haridas S."/>
            <person name="Kuo A."/>
            <person name="Mondo S."/>
            <person name="Pangilinan J."/>
            <person name="Riley R."/>
            <person name="LaButti K."/>
            <person name="Andreopoulos B."/>
            <person name="Lipzen A."/>
            <person name="Chen C."/>
            <person name="Yan M."/>
            <person name="Daum C."/>
            <person name="Ng V."/>
            <person name="Clum A."/>
            <person name="Steindorff A."/>
            <person name="Ohm R.A."/>
            <person name="Martin F."/>
            <person name="Silar P."/>
            <person name="Natvig D.O."/>
            <person name="Lalanne C."/>
            <person name="Gautier V."/>
            <person name="Ament-Velasquez S.L."/>
            <person name="Kruys A."/>
            <person name="Hutchinson M.I."/>
            <person name="Powell A.J."/>
            <person name="Barry K."/>
            <person name="Miller A.N."/>
            <person name="Grigoriev I.V."/>
            <person name="Debuchy R."/>
            <person name="Gladieux P."/>
            <person name="Hiltunen Thoren M."/>
            <person name="Johannesson H."/>
        </authorList>
    </citation>
    <scope>NUCLEOTIDE SEQUENCE</scope>
    <source>
        <strain evidence="2">PSN293</strain>
    </source>
</reference>
<evidence type="ECO:0000313" key="2">
    <source>
        <dbReference type="EMBL" id="KAK4213409.1"/>
    </source>
</evidence>
<proteinExistence type="predicted"/>
<evidence type="ECO:0000313" key="3">
    <source>
        <dbReference type="Proteomes" id="UP001301769"/>
    </source>
</evidence>
<reference evidence="2" key="2">
    <citation type="submission" date="2023-05" db="EMBL/GenBank/DDBJ databases">
        <authorList>
            <consortium name="Lawrence Berkeley National Laboratory"/>
            <person name="Steindorff A."/>
            <person name="Hensen N."/>
            <person name="Bonometti L."/>
            <person name="Westerberg I."/>
            <person name="Brannstrom I.O."/>
            <person name="Guillou S."/>
            <person name="Cros-Aarteil S."/>
            <person name="Calhoun S."/>
            <person name="Haridas S."/>
            <person name="Kuo A."/>
            <person name="Mondo S."/>
            <person name="Pangilinan J."/>
            <person name="Riley R."/>
            <person name="Labutti K."/>
            <person name="Andreopoulos B."/>
            <person name="Lipzen A."/>
            <person name="Chen C."/>
            <person name="Yanf M."/>
            <person name="Daum C."/>
            <person name="Ng V."/>
            <person name="Clum A."/>
            <person name="Ohm R."/>
            <person name="Martin F."/>
            <person name="Silar P."/>
            <person name="Natvig D."/>
            <person name="Lalanne C."/>
            <person name="Gautier V."/>
            <person name="Ament-Velasquez S.L."/>
            <person name="Kruys A."/>
            <person name="Hutchinson M.I."/>
            <person name="Powell A.J."/>
            <person name="Barry K."/>
            <person name="Miller A.N."/>
            <person name="Grigoriev I.V."/>
            <person name="Debuchy R."/>
            <person name="Gladieux P."/>
            <person name="Thoren M.H."/>
            <person name="Johannesson H."/>
        </authorList>
    </citation>
    <scope>NUCLEOTIDE SEQUENCE</scope>
    <source>
        <strain evidence="2">PSN293</strain>
    </source>
</reference>
<comment type="caution">
    <text evidence="2">The sequence shown here is derived from an EMBL/GenBank/DDBJ whole genome shotgun (WGS) entry which is preliminary data.</text>
</comment>
<keyword evidence="3" id="KW-1185">Reference proteome</keyword>
<sequence>MTPPPSFNNPTTIHKRPRIKIINRQKWPATYKDPSPSTSGSEDEDEDDVLPVLPKKHIFLPQATTNGISEIIVAGIRMPDCHPDNDVPRNLTYSGGCNRPQTSIYGFGDTLCLGHGTETAPLTHDHNGVATITIDRDRLQDYLSGDALVEHGLDTTGWEFQIFDDGGEYSLNQGDNHYQLGPGNVLVFRGRRSFQPGYEPADGAQSKRGQADEFDGMGWVLVKEEVPPSGEGKREPEVGDGSSGSSSSATLIDAYANMNKG</sequence>
<feature type="compositionally biased region" description="Basic and acidic residues" evidence="1">
    <location>
        <begin position="223"/>
        <end position="237"/>
    </location>
</feature>
<accession>A0AAN6Y687</accession>
<feature type="region of interest" description="Disordered" evidence="1">
    <location>
        <begin position="1"/>
        <end position="48"/>
    </location>
</feature>